<accession>A0A5C5VE18</accession>
<evidence type="ECO:0000313" key="2">
    <source>
        <dbReference type="Proteomes" id="UP000316714"/>
    </source>
</evidence>
<comment type="caution">
    <text evidence="1">The sequence shown here is derived from an EMBL/GenBank/DDBJ whole genome shotgun (WGS) entry which is preliminary data.</text>
</comment>
<keyword evidence="2" id="KW-1185">Reference proteome</keyword>
<evidence type="ECO:0000313" key="1">
    <source>
        <dbReference type="EMBL" id="TWT35915.1"/>
    </source>
</evidence>
<dbReference type="EMBL" id="SIHJ01000001">
    <property type="protein sequence ID" value="TWT35915.1"/>
    <property type="molecule type" value="Genomic_DNA"/>
</dbReference>
<organism evidence="1 2">
    <name type="scientific">Posidoniimonas corsicana</name>
    <dbReference type="NCBI Taxonomy" id="1938618"/>
    <lineage>
        <taxon>Bacteria</taxon>
        <taxon>Pseudomonadati</taxon>
        <taxon>Planctomycetota</taxon>
        <taxon>Planctomycetia</taxon>
        <taxon>Pirellulales</taxon>
        <taxon>Lacipirellulaceae</taxon>
        <taxon>Posidoniimonas</taxon>
    </lineage>
</organism>
<proteinExistence type="predicted"/>
<reference evidence="1 2" key="1">
    <citation type="submission" date="2019-02" db="EMBL/GenBank/DDBJ databases">
        <title>Deep-cultivation of Planctomycetes and their phenomic and genomic characterization uncovers novel biology.</title>
        <authorList>
            <person name="Wiegand S."/>
            <person name="Jogler M."/>
            <person name="Boedeker C."/>
            <person name="Pinto D."/>
            <person name="Vollmers J."/>
            <person name="Rivas-Marin E."/>
            <person name="Kohn T."/>
            <person name="Peeters S.H."/>
            <person name="Heuer A."/>
            <person name="Rast P."/>
            <person name="Oberbeckmann S."/>
            <person name="Bunk B."/>
            <person name="Jeske O."/>
            <person name="Meyerdierks A."/>
            <person name="Storesund J.E."/>
            <person name="Kallscheuer N."/>
            <person name="Luecker S."/>
            <person name="Lage O.M."/>
            <person name="Pohl T."/>
            <person name="Merkel B.J."/>
            <person name="Hornburger P."/>
            <person name="Mueller R.-W."/>
            <person name="Bruemmer F."/>
            <person name="Labrenz M."/>
            <person name="Spormann A.M."/>
            <person name="Op Den Camp H."/>
            <person name="Overmann J."/>
            <person name="Amann R."/>
            <person name="Jetten M.S.M."/>
            <person name="Mascher T."/>
            <person name="Medema M.H."/>
            <person name="Devos D.P."/>
            <person name="Kaster A.-K."/>
            <person name="Ovreas L."/>
            <person name="Rohde M."/>
            <person name="Galperin M.Y."/>
            <person name="Jogler C."/>
        </authorList>
    </citation>
    <scope>NUCLEOTIDE SEQUENCE [LARGE SCALE GENOMIC DNA]</scope>
    <source>
        <strain evidence="1 2">KOR34</strain>
    </source>
</reference>
<dbReference type="AlphaFoldDB" id="A0A5C5VE18"/>
<protein>
    <submittedName>
        <fullName evidence="1">Uncharacterized protein</fullName>
    </submittedName>
</protein>
<name>A0A5C5VE18_9BACT</name>
<sequence length="156" mass="16815">MSLVELSVAMLIAAVLLAGMSAPLRIALEASDDDATPERAALQSAKAVADFANEFQYAIDITEQQPRSCTFTVADRGDADSAVESIRYAWSNVPGAPLTRSVNGEDAAVVVEDVQTLQFSYYVTGDTVNYVRYWIQCGADSRAAMESIVRPMNPAE</sequence>
<dbReference type="Proteomes" id="UP000316714">
    <property type="component" value="Unassembled WGS sequence"/>
</dbReference>
<gene>
    <name evidence="1" type="ORF">KOR34_08120</name>
</gene>